<evidence type="ECO:0000259" key="1">
    <source>
        <dbReference type="Pfam" id="PF00345"/>
    </source>
</evidence>
<dbReference type="Pfam" id="PF00345">
    <property type="entry name" value="PapD_N"/>
    <property type="match status" value="1"/>
</dbReference>
<dbReference type="GO" id="GO:0071555">
    <property type="term" value="P:cell wall organization"/>
    <property type="evidence" value="ECO:0007669"/>
    <property type="project" value="InterPro"/>
</dbReference>
<feature type="domain" description="Pili assembly chaperone N-terminal" evidence="1">
    <location>
        <begin position="30"/>
        <end position="145"/>
    </location>
</feature>
<dbReference type="OrthoDB" id="511700at2"/>
<dbReference type="EMBL" id="QBKP01000005">
    <property type="protein sequence ID" value="PTX50545.1"/>
    <property type="molecule type" value="Genomic_DNA"/>
</dbReference>
<sequence length="237" mass="25447">MTALSGLLRRSLLAACIALLSPGFVLAEGLRVSPVTLDVTAPGAATVLTLRNEGRAPITVQTRVFRWQQRNGQESLIPTREVVVSPPMTRLAPGTAQTIRVVRPGKSPVQGEEAYRIIVDEVPDRNAPNGTVAFATELRIPLFFTASGAKAPSVRWSLRETAGGIVLQAQNTGDRRLRIADLRLGRDSRVVLRRNGLLGYVLGNSVMQWHLSGAARGINRLSAATNTGTSNAVVARQ</sequence>
<name>A0A2T6B3D7_9RHOB</name>
<dbReference type="Proteomes" id="UP000244224">
    <property type="component" value="Unassembled WGS sequence"/>
</dbReference>
<dbReference type="AlphaFoldDB" id="A0A2T6B3D7"/>
<dbReference type="RefSeq" id="WP_054303288.1">
    <property type="nucleotide sequence ID" value="NZ_QBKP01000005.1"/>
</dbReference>
<dbReference type="GO" id="GO:0030288">
    <property type="term" value="C:outer membrane-bounded periplasmic space"/>
    <property type="evidence" value="ECO:0007669"/>
    <property type="project" value="InterPro"/>
</dbReference>
<evidence type="ECO:0000313" key="2">
    <source>
        <dbReference type="EMBL" id="PTX50545.1"/>
    </source>
</evidence>
<reference evidence="2 3" key="1">
    <citation type="submission" date="2018-04" db="EMBL/GenBank/DDBJ databases">
        <title>Genomic Encyclopedia of Archaeal and Bacterial Type Strains, Phase II (KMG-II): from individual species to whole genera.</title>
        <authorList>
            <person name="Goeker M."/>
        </authorList>
    </citation>
    <scope>NUCLEOTIDE SEQUENCE [LARGE SCALE GENOMIC DNA]</scope>
    <source>
        <strain evidence="2 3">DSM 21823</strain>
    </source>
</reference>
<gene>
    <name evidence="2" type="ORF">C8N34_105190</name>
</gene>
<dbReference type="InterPro" id="IPR008962">
    <property type="entry name" value="PapD-like_sf"/>
</dbReference>
<protein>
    <submittedName>
        <fullName evidence="2">Fimbrial chaperone protein</fullName>
    </submittedName>
</protein>
<dbReference type="PANTHER" id="PTHR30251">
    <property type="entry name" value="PILUS ASSEMBLY CHAPERONE"/>
    <property type="match status" value="1"/>
</dbReference>
<dbReference type="InterPro" id="IPR013783">
    <property type="entry name" value="Ig-like_fold"/>
</dbReference>
<dbReference type="Gene3D" id="2.60.40.10">
    <property type="entry name" value="Immunoglobulins"/>
    <property type="match status" value="1"/>
</dbReference>
<organism evidence="2 3">
    <name type="scientific">Gemmobacter caeni</name>
    <dbReference type="NCBI Taxonomy" id="589035"/>
    <lineage>
        <taxon>Bacteria</taxon>
        <taxon>Pseudomonadati</taxon>
        <taxon>Pseudomonadota</taxon>
        <taxon>Alphaproteobacteria</taxon>
        <taxon>Rhodobacterales</taxon>
        <taxon>Paracoccaceae</taxon>
        <taxon>Gemmobacter</taxon>
    </lineage>
</organism>
<dbReference type="InterPro" id="IPR016147">
    <property type="entry name" value="Pili_assmbl_chaperone_N"/>
</dbReference>
<dbReference type="InterPro" id="IPR050643">
    <property type="entry name" value="Periplasmic_pilus_chap"/>
</dbReference>
<proteinExistence type="predicted"/>
<accession>A0A2T6B3D7</accession>
<evidence type="ECO:0000313" key="3">
    <source>
        <dbReference type="Proteomes" id="UP000244224"/>
    </source>
</evidence>
<dbReference type="SUPFAM" id="SSF49354">
    <property type="entry name" value="PapD-like"/>
    <property type="match status" value="1"/>
</dbReference>
<keyword evidence="3" id="KW-1185">Reference proteome</keyword>
<dbReference type="PANTHER" id="PTHR30251:SF4">
    <property type="entry name" value="SLR1668 PROTEIN"/>
    <property type="match status" value="1"/>
</dbReference>
<comment type="caution">
    <text evidence="2">The sequence shown here is derived from an EMBL/GenBank/DDBJ whole genome shotgun (WGS) entry which is preliminary data.</text>
</comment>